<keyword evidence="7" id="KW-1185">Reference proteome</keyword>
<sequence length="501" mass="53908">MSGRLNRRLFIGGGVASLATLAACRGPADTGSGGAGSGGGGGGDGAKGTISYWDFWQSQTPWVENEIKLFQQKNPGLTVDRTQQQTGAYTNLLTLGAKSGNLPDVRLLGNDPTINVQVSNGWLAPLNDYLTDDFVKGLPPYTFVEGNNMFDGKIYSMPISGNTDPGLFLFVNNKVFKDAGVVDDQGNAKVPKTWDEVTDAAAKITAAGKGKVHGLGFGNSAFDLLSWWVSVFCQADSVTHGLAMDMRTGKYTMGSDQVLADFCNLMRQWKQKGYIFPSAMSIDDETARVQFARGAFGMTVGGAWNIPGWKTDGFTDYTMTTRLSQAGSPKYFYYSAPGGTTLVLNSKASNKKNGAEWLTWLNGPEAGKRWSLEYNNAISIYPEANDPAGAKDPNFKNYLEVIQGQTLPGPSAGVRNPDTANVQPAPVTPAAGDVLAGIYTGQLKDIGKAFSELEKRSNLTQTKAIAAAKKKGAKVSQDDYVFSDWDPTKPYKYDIPEYPTL</sequence>
<keyword evidence="2" id="KW-0732">Signal</keyword>
<dbReference type="OrthoDB" id="9780991at2"/>
<dbReference type="EMBL" id="CP041692">
    <property type="protein sequence ID" value="QDP95975.1"/>
    <property type="molecule type" value="Genomic_DNA"/>
</dbReference>
<gene>
    <name evidence="6" type="ORF">FOE78_08745</name>
</gene>
<evidence type="ECO:0000256" key="2">
    <source>
        <dbReference type="ARBA" id="ARBA00022729"/>
    </source>
</evidence>
<evidence type="ECO:0000256" key="1">
    <source>
        <dbReference type="ARBA" id="ARBA00022475"/>
    </source>
</evidence>
<evidence type="ECO:0000256" key="5">
    <source>
        <dbReference type="ARBA" id="ARBA00023288"/>
    </source>
</evidence>
<dbReference type="SUPFAM" id="SSF53850">
    <property type="entry name" value="Periplasmic binding protein-like II"/>
    <property type="match status" value="1"/>
</dbReference>
<keyword evidence="1" id="KW-1003">Cell membrane</keyword>
<dbReference type="PANTHER" id="PTHR43649">
    <property type="entry name" value="ARABINOSE-BINDING PROTEIN-RELATED"/>
    <property type="match status" value="1"/>
</dbReference>
<evidence type="ECO:0000256" key="4">
    <source>
        <dbReference type="ARBA" id="ARBA00023139"/>
    </source>
</evidence>
<reference evidence="6 7" key="1">
    <citation type="submission" date="2019-07" db="EMBL/GenBank/DDBJ databases">
        <title>Microlunatus dokdonensis sp. nov. isolated from the rhizospheric soil of the wild plant Elymus tsukushiensis.</title>
        <authorList>
            <person name="Ghim S.-Y."/>
            <person name="Hwang Y.-J."/>
            <person name="Son J.-S."/>
            <person name="Shin J.-H."/>
        </authorList>
    </citation>
    <scope>NUCLEOTIDE SEQUENCE [LARGE SCALE GENOMIC DNA]</scope>
    <source>
        <strain evidence="6 7">KUDC0627</strain>
    </source>
</reference>
<dbReference type="PROSITE" id="PS51257">
    <property type="entry name" value="PROKAR_LIPOPROTEIN"/>
    <property type="match status" value="1"/>
</dbReference>
<accession>A0A516PXR9</accession>
<dbReference type="KEGG" id="mik:FOE78_08745"/>
<evidence type="ECO:0000256" key="3">
    <source>
        <dbReference type="ARBA" id="ARBA00023136"/>
    </source>
</evidence>
<dbReference type="RefSeq" id="WP_143985941.1">
    <property type="nucleotide sequence ID" value="NZ_CP041692.1"/>
</dbReference>
<evidence type="ECO:0000313" key="6">
    <source>
        <dbReference type="EMBL" id="QDP95975.1"/>
    </source>
</evidence>
<dbReference type="Proteomes" id="UP000319263">
    <property type="component" value="Chromosome"/>
</dbReference>
<dbReference type="InterPro" id="IPR050490">
    <property type="entry name" value="Bact_solute-bd_prot1"/>
</dbReference>
<keyword evidence="3" id="KW-0472">Membrane</keyword>
<dbReference type="PANTHER" id="PTHR43649:SF33">
    <property type="entry name" value="POLYGALACTURONAN_RHAMNOGALACTURONAN-BINDING PROTEIN YTCQ"/>
    <property type="match status" value="1"/>
</dbReference>
<keyword evidence="5" id="KW-0449">Lipoprotein</keyword>
<name>A0A516PXR9_9ACTN</name>
<dbReference type="AlphaFoldDB" id="A0A516PXR9"/>
<keyword evidence="4" id="KW-0564">Palmitate</keyword>
<dbReference type="InterPro" id="IPR006059">
    <property type="entry name" value="SBP"/>
</dbReference>
<dbReference type="Pfam" id="PF13416">
    <property type="entry name" value="SBP_bac_8"/>
    <property type="match status" value="1"/>
</dbReference>
<protein>
    <submittedName>
        <fullName evidence="6">Extracellular solute-binding protein</fullName>
    </submittedName>
</protein>
<organism evidence="6 7">
    <name type="scientific">Microlunatus elymi</name>
    <dbReference type="NCBI Taxonomy" id="2596828"/>
    <lineage>
        <taxon>Bacteria</taxon>
        <taxon>Bacillati</taxon>
        <taxon>Actinomycetota</taxon>
        <taxon>Actinomycetes</taxon>
        <taxon>Propionibacteriales</taxon>
        <taxon>Propionibacteriaceae</taxon>
        <taxon>Microlunatus</taxon>
    </lineage>
</organism>
<evidence type="ECO:0000313" key="7">
    <source>
        <dbReference type="Proteomes" id="UP000319263"/>
    </source>
</evidence>
<proteinExistence type="predicted"/>
<dbReference type="Gene3D" id="3.40.190.10">
    <property type="entry name" value="Periplasmic binding protein-like II"/>
    <property type="match status" value="1"/>
</dbReference>